<feature type="domain" description="CMP/dCMP-type deaminase" evidence="1">
    <location>
        <begin position="2"/>
        <end position="110"/>
    </location>
</feature>
<evidence type="ECO:0000259" key="1">
    <source>
        <dbReference type="PROSITE" id="PS51747"/>
    </source>
</evidence>
<dbReference type="Gene3D" id="3.40.140.10">
    <property type="entry name" value="Cytidine Deaminase, domain 2"/>
    <property type="match status" value="1"/>
</dbReference>
<dbReference type="InterPro" id="IPR002125">
    <property type="entry name" value="CMP_dCMP_dom"/>
</dbReference>
<reference evidence="2 3" key="1">
    <citation type="submission" date="2023-06" db="EMBL/GenBank/DDBJ databases">
        <title>Paenibacillus polygonum sp. nov., an endophytic bacterium, isolated from Polygonum lapathifolium L. in Nanji Wetland National Nature Reserve, South of Poyang Lake, Jiangxi Province, China.</title>
        <authorList>
            <person name="Yu Z."/>
        </authorList>
    </citation>
    <scope>NUCLEOTIDE SEQUENCE [LARGE SCALE GENOMIC DNA]</scope>
    <source>
        <strain evidence="2 3">C31</strain>
    </source>
</reference>
<dbReference type="EMBL" id="CP127162">
    <property type="protein sequence ID" value="WIV21026.1"/>
    <property type="molecule type" value="Genomic_DNA"/>
</dbReference>
<dbReference type="PANTHER" id="PTHR11079:SF202">
    <property type="entry name" value="TRNA-SPECIFIC ADENOSINE DEAMINASE"/>
    <property type="match status" value="1"/>
</dbReference>
<protein>
    <submittedName>
        <fullName evidence="2">Nucleoside deaminase</fullName>
    </submittedName>
</protein>
<dbReference type="Pfam" id="PF00383">
    <property type="entry name" value="dCMP_cyt_deam_1"/>
    <property type="match status" value="1"/>
</dbReference>
<sequence>MDKHYEYLLLAFEEAEKAKGEGTFPIGAVIVDADGTIVSRGRNRVFSSCDSTAHAEVDAIRKAGNKILNLESKRFIPNNELTLYTTCEPCPMCTGNNRVIFDKKSSLGSK</sequence>
<accession>A0ABY8XBZ2</accession>
<dbReference type="CDD" id="cd01285">
    <property type="entry name" value="nucleoside_deaminase"/>
    <property type="match status" value="1"/>
</dbReference>
<organism evidence="2 3">
    <name type="scientific">Paenibacillus polygoni</name>
    <dbReference type="NCBI Taxonomy" id="3050112"/>
    <lineage>
        <taxon>Bacteria</taxon>
        <taxon>Bacillati</taxon>
        <taxon>Bacillota</taxon>
        <taxon>Bacilli</taxon>
        <taxon>Bacillales</taxon>
        <taxon>Paenibacillaceae</taxon>
        <taxon>Paenibacillus</taxon>
    </lineage>
</organism>
<name>A0ABY8XBZ2_9BACL</name>
<dbReference type="SUPFAM" id="SSF53927">
    <property type="entry name" value="Cytidine deaminase-like"/>
    <property type="match status" value="1"/>
</dbReference>
<proteinExistence type="predicted"/>
<dbReference type="PANTHER" id="PTHR11079">
    <property type="entry name" value="CYTOSINE DEAMINASE FAMILY MEMBER"/>
    <property type="match status" value="1"/>
</dbReference>
<dbReference type="PROSITE" id="PS51747">
    <property type="entry name" value="CYT_DCMP_DEAMINASES_2"/>
    <property type="match status" value="1"/>
</dbReference>
<dbReference type="Proteomes" id="UP001236415">
    <property type="component" value="Chromosome"/>
</dbReference>
<dbReference type="InterPro" id="IPR016193">
    <property type="entry name" value="Cytidine_deaminase-like"/>
</dbReference>
<gene>
    <name evidence="2" type="ORF">QPK24_10310</name>
</gene>
<dbReference type="RefSeq" id="WP_285748417.1">
    <property type="nucleotide sequence ID" value="NZ_CP127162.1"/>
</dbReference>
<evidence type="ECO:0000313" key="3">
    <source>
        <dbReference type="Proteomes" id="UP001236415"/>
    </source>
</evidence>
<keyword evidence="3" id="KW-1185">Reference proteome</keyword>
<evidence type="ECO:0000313" key="2">
    <source>
        <dbReference type="EMBL" id="WIV21026.1"/>
    </source>
</evidence>